<dbReference type="EMBL" id="VLTK01000002">
    <property type="protein sequence ID" value="TSI18732.1"/>
    <property type="molecule type" value="Genomic_DNA"/>
</dbReference>
<accession>A0A556CMS9</accession>
<evidence type="ECO:0000259" key="1">
    <source>
        <dbReference type="SMART" id="SM00347"/>
    </source>
</evidence>
<comment type="caution">
    <text evidence="2">The sequence shown here is derived from an EMBL/GenBank/DDBJ whole genome shotgun (WGS) entry which is preliminary data.</text>
</comment>
<dbReference type="GO" id="GO:0003700">
    <property type="term" value="F:DNA-binding transcription factor activity"/>
    <property type="evidence" value="ECO:0007669"/>
    <property type="project" value="InterPro"/>
</dbReference>
<evidence type="ECO:0000313" key="2">
    <source>
        <dbReference type="EMBL" id="TSI18732.1"/>
    </source>
</evidence>
<dbReference type="InterPro" id="IPR036388">
    <property type="entry name" value="WH-like_DNA-bd_sf"/>
</dbReference>
<dbReference type="SMART" id="SM00347">
    <property type="entry name" value="HTH_MARR"/>
    <property type="match status" value="1"/>
</dbReference>
<evidence type="ECO:0000313" key="3">
    <source>
        <dbReference type="Proteomes" id="UP000316406"/>
    </source>
</evidence>
<dbReference type="InterPro" id="IPR000835">
    <property type="entry name" value="HTH_MarR-typ"/>
</dbReference>
<organism evidence="2 3">
    <name type="scientific">Brevibacterium aurantiacum</name>
    <dbReference type="NCBI Taxonomy" id="273384"/>
    <lineage>
        <taxon>Bacteria</taxon>
        <taxon>Bacillati</taxon>
        <taxon>Actinomycetota</taxon>
        <taxon>Actinomycetes</taxon>
        <taxon>Micrococcales</taxon>
        <taxon>Brevibacteriaceae</taxon>
        <taxon>Brevibacterium</taxon>
    </lineage>
</organism>
<sequence>MNDERVIAEALGKILGRAFRGRLYSDLTHGIAEGLNESTYPVLSAVARADGSPSARDIALEVGTDRSVVSRRAATLAAAGLIDTVGGPDRRAVYYALTSLGTEATTVMRRRLDAAIAEHIGDWAQDDISRFARLLTTFSEKPL</sequence>
<dbReference type="SUPFAM" id="SSF46785">
    <property type="entry name" value="Winged helix' DNA-binding domain"/>
    <property type="match status" value="1"/>
</dbReference>
<dbReference type="Proteomes" id="UP000316406">
    <property type="component" value="Unassembled WGS sequence"/>
</dbReference>
<feature type="domain" description="HTH marR-type" evidence="1">
    <location>
        <begin position="28"/>
        <end position="128"/>
    </location>
</feature>
<dbReference type="AlphaFoldDB" id="A0A556CMS9"/>
<dbReference type="Gene3D" id="1.10.10.10">
    <property type="entry name" value="Winged helix-like DNA-binding domain superfamily/Winged helix DNA-binding domain"/>
    <property type="match status" value="1"/>
</dbReference>
<protein>
    <submittedName>
        <fullName evidence="2">Winged helix-turn-helix transcriptional regulator</fullName>
    </submittedName>
</protein>
<dbReference type="RefSeq" id="WP_143921284.1">
    <property type="nucleotide sequence ID" value="NZ_VLTK01000002.1"/>
</dbReference>
<keyword evidence="3" id="KW-1185">Reference proteome</keyword>
<gene>
    <name evidence="2" type="ORF">FO013_04110</name>
</gene>
<dbReference type="OrthoDB" id="9154853at2"/>
<dbReference type="InterPro" id="IPR036390">
    <property type="entry name" value="WH_DNA-bd_sf"/>
</dbReference>
<name>A0A556CMS9_BREAU</name>
<reference evidence="2 3" key="1">
    <citation type="submission" date="2019-07" db="EMBL/GenBank/DDBJ databases">
        <title>Draft genome sequence of Brevibacterium aurantiacum XU54 isolated from Xinjiang China.</title>
        <authorList>
            <person name="Xu X."/>
        </authorList>
    </citation>
    <scope>NUCLEOTIDE SEQUENCE [LARGE SCALE GENOMIC DNA]</scope>
    <source>
        <strain evidence="2 3">XU54</strain>
    </source>
</reference>
<proteinExistence type="predicted"/>
<dbReference type="Pfam" id="PF12802">
    <property type="entry name" value="MarR_2"/>
    <property type="match status" value="1"/>
</dbReference>